<dbReference type="Proteomes" id="UP000032722">
    <property type="component" value="Chromosome"/>
</dbReference>
<dbReference type="NCBIfam" id="NF045850">
    <property type="entry name" value="ABC_Mplas_LP"/>
    <property type="match status" value="1"/>
</dbReference>
<dbReference type="KEGG" id="mgb:VO56_01710"/>
<feature type="chain" id="PRO_5002300363" description="Lipoprotein" evidence="2">
    <location>
        <begin position="27"/>
        <end position="960"/>
    </location>
</feature>
<name>A0A0D5ZJ62_9BACT</name>
<protein>
    <recommendedName>
        <fullName evidence="5">Lipoprotein</fullName>
    </recommendedName>
</protein>
<accession>A0A0D5ZJ62</accession>
<keyword evidence="2" id="KW-0732">Signal</keyword>
<reference evidence="3 4" key="1">
    <citation type="journal article" date="2015" name="Genome Announc.">
        <title>Complete Genome Sequence of Mycoplasma meleagridis, a Possible Emerging Pathogen in Chickens.</title>
        <authorList>
            <person name="Abolnik C."/>
        </authorList>
    </citation>
    <scope>NUCLEOTIDE SEQUENCE [LARGE SCALE GENOMIC DNA]</scope>
    <source>
        <strain evidence="3 4">B2096 8B</strain>
    </source>
</reference>
<evidence type="ECO:0000256" key="2">
    <source>
        <dbReference type="SAM" id="SignalP"/>
    </source>
</evidence>
<feature type="region of interest" description="Disordered" evidence="1">
    <location>
        <begin position="32"/>
        <end position="51"/>
    </location>
</feature>
<evidence type="ECO:0000313" key="4">
    <source>
        <dbReference type="Proteomes" id="UP000032722"/>
    </source>
</evidence>
<dbReference type="HOGENOM" id="CLU_013802_0_0_14"/>
<sequence length="960" mass="107038">MKFRKRFLLGTATVLAVPLTSVLAIACGDTTKSSSPNNGTKNNGNENSANTLTSSSLVTKVNYLTGNDSNLSSFAKQGTYKSITNATYNLKDFRWDRSWLYGGKGGAYLEDGTTGTLISFKAIGQAQYSETAEVNDEGIETKTIRISKPSGEAMAFEHADAIIITTDDGVEHVYDSDEAEVLPSPEVDGKYYNETVVTLTSNNPKSINSLSFQENLQKAKKISFRVRQGAKWVDKQGNETQYNISAYDYWAGLVRTLLFTGQYRLSHGGKEALDEKMKGLLHAPGKLLDSKTSYGNSYLFDLYNVNFENLLQKDTAVTTDSEGNTYFNVEKKNLGETALFGEILKNIYSTYEFTPMPYEYVSQNQDTPVISTVKPTSGTNSFDIEAYKTEILNAEGLAKELGFYWYGTTIENTLFSGKYYGIPYNGDTLVESIKLNEHYSNKEFLKNKQNVLVFQEQYQSGEVDQDAFIQTSFNTYLSGDNASLNYSALPKNLKDQVDQNKQRFGMSYVKVLNTDVYAKTKINLMVPSLPDGNNAGKYNFDNLVSQLLYGHSLNNVYTSTDVVKNYSTGLSIEFRTILPAAINWEPVVNDLTPNRPSLPWLSPLAPDAAIKEDFNDHSLAENNLRANAEALNTLFVVDSQTGAKVDLGTQIGTEISQSENSSLDKNEDDKYKSSAFDLLSERMTALLDRLYTQTNTPESTRVNIPYFYRYINPNPPILMTFQKLARTMNALDKKGRLNITFEYSQNADGWRAHWGSGSFETLTGWGYDYKTIGSGIDGIGTQSQLLNLFAQLSTDSELAQKFGSAFPRLVEAANAFKAYVEKIQSEGALLSIPFVDWATLSPTLLSDFQHALGREKLNEAKNAYVELSEEEKGRGTYLTVSDITSKFWLNYNNSSRVTKKSLLELANELVVYFGFTFDAATTIGKSNFTPTVSNPSYIKPQTNFDFLDFGWIKLGEEKLS</sequence>
<evidence type="ECO:0000256" key="1">
    <source>
        <dbReference type="SAM" id="MobiDB-lite"/>
    </source>
</evidence>
<organism evidence="4">
    <name type="scientific">Mycoplasmopsis gallinacea</name>
    <dbReference type="NCBI Taxonomy" id="29556"/>
    <lineage>
        <taxon>Bacteria</taxon>
        <taxon>Bacillati</taxon>
        <taxon>Mycoplasmatota</taxon>
        <taxon>Mycoplasmoidales</taxon>
        <taxon>Metamycoplasmataceae</taxon>
        <taxon>Mycoplasmopsis</taxon>
    </lineage>
</organism>
<evidence type="ECO:0008006" key="5">
    <source>
        <dbReference type="Google" id="ProtNLM"/>
    </source>
</evidence>
<evidence type="ECO:0000313" key="3">
    <source>
        <dbReference type="EMBL" id="AKA49963.1"/>
    </source>
</evidence>
<dbReference type="PATRIC" id="fig|29556.3.peg.348"/>
<proteinExistence type="predicted"/>
<feature type="signal peptide" evidence="2">
    <location>
        <begin position="1"/>
        <end position="26"/>
    </location>
</feature>
<gene>
    <name evidence="3" type="ORF">VO56_01710</name>
</gene>
<dbReference type="AlphaFoldDB" id="A0A0D5ZJ62"/>
<dbReference type="PROSITE" id="PS51257">
    <property type="entry name" value="PROKAR_LIPOPROTEIN"/>
    <property type="match status" value="1"/>
</dbReference>
<dbReference type="EMBL" id="CP011021">
    <property type="protein sequence ID" value="AKA49963.1"/>
    <property type="molecule type" value="Genomic_DNA"/>
</dbReference>